<keyword evidence="3" id="KW-0862">Zinc</keyword>
<keyword evidence="1" id="KW-0479">Metal-binding</keyword>
<dbReference type="AlphaFoldDB" id="A0A8K1CEB7"/>
<dbReference type="GO" id="GO:0008270">
    <property type="term" value="F:zinc ion binding"/>
    <property type="evidence" value="ECO:0007669"/>
    <property type="project" value="UniProtKB-KW"/>
</dbReference>
<dbReference type="SMART" id="SM00064">
    <property type="entry name" value="FYVE"/>
    <property type="match status" value="1"/>
</dbReference>
<feature type="compositionally biased region" description="Low complexity" evidence="5">
    <location>
        <begin position="1"/>
        <end position="46"/>
    </location>
</feature>
<feature type="compositionally biased region" description="Polar residues" evidence="5">
    <location>
        <begin position="415"/>
        <end position="426"/>
    </location>
</feature>
<dbReference type="Gene3D" id="3.30.530.20">
    <property type="match status" value="1"/>
</dbReference>
<name>A0A8K1CEB7_PYTOL</name>
<keyword evidence="2 4" id="KW-0863">Zinc-finger</keyword>
<dbReference type="Pfam" id="PF01363">
    <property type="entry name" value="FYVE"/>
    <property type="match status" value="1"/>
</dbReference>
<dbReference type="InterPro" id="IPR000306">
    <property type="entry name" value="Znf_FYVE"/>
</dbReference>
<dbReference type="Gene3D" id="3.30.40.10">
    <property type="entry name" value="Zinc/RING finger domain, C3HC4 (zinc finger)"/>
    <property type="match status" value="1"/>
</dbReference>
<protein>
    <recommendedName>
        <fullName evidence="6">FYVE-type domain-containing protein</fullName>
    </recommendedName>
</protein>
<dbReference type="PANTHER" id="PTHR13510">
    <property type="entry name" value="FYVE-FINGER-CONTAINING RAB5 EFFECTOR PROTEIN RABENOSYN-5-RELATED"/>
    <property type="match status" value="1"/>
</dbReference>
<gene>
    <name evidence="7" type="ORF">Poli38472_010795</name>
</gene>
<dbReference type="SUPFAM" id="SSF57903">
    <property type="entry name" value="FYVE/PHD zinc finger"/>
    <property type="match status" value="1"/>
</dbReference>
<sequence length="443" mass="48568">MRPSTSSTSSRASISSTTSFVPRPSASSFATRASSISFSSSSSSSSLLRQWSPPSEPVELADHIETALQSRSDETVQFVLKRLGPNATVVTTGRGKPRRNGPTYFEDRTLDDIVRRAMTKSTRFCCTEESIASVEEIMGLFVGTDNATLQRNARIKHTKLVETRLLANLKKPTADAPFLSTYVVYTRVRSGMLQRDRDLCAVVSTNCVELSDGTTIGYCLWDSVDLDECPDLTVAQGVIRTRMARSGYVIHNSGQLDATTKIVYLCGLDSDHPVGASRSRRLSVAQHVSSSASLLAMDDIGGSIERICAYFQRKPLDVNLFKPQSDWTPLTQAKYCCSCHYAFAVLSRKYNCWSCGEVMCRRCCRKEVADLPGVGLHTTRICAACSHSLTENFRETRVQAKSSARLTGMPRRTGTIGSESGASTASEDVELLRSTHSNVPSTW</sequence>
<evidence type="ECO:0000256" key="3">
    <source>
        <dbReference type="ARBA" id="ARBA00022833"/>
    </source>
</evidence>
<dbReference type="OrthoDB" id="79871at2759"/>
<dbReference type="EMBL" id="SPLM01000075">
    <property type="protein sequence ID" value="TMW61732.1"/>
    <property type="molecule type" value="Genomic_DNA"/>
</dbReference>
<feature type="region of interest" description="Disordered" evidence="5">
    <location>
        <begin position="1"/>
        <end position="54"/>
    </location>
</feature>
<evidence type="ECO:0000256" key="5">
    <source>
        <dbReference type="SAM" id="MobiDB-lite"/>
    </source>
</evidence>
<evidence type="ECO:0000313" key="7">
    <source>
        <dbReference type="EMBL" id="TMW61732.1"/>
    </source>
</evidence>
<keyword evidence="8" id="KW-1185">Reference proteome</keyword>
<dbReference type="SUPFAM" id="SSF55961">
    <property type="entry name" value="Bet v1-like"/>
    <property type="match status" value="1"/>
</dbReference>
<proteinExistence type="predicted"/>
<dbReference type="InterPro" id="IPR023393">
    <property type="entry name" value="START-like_dom_sf"/>
</dbReference>
<dbReference type="PANTHER" id="PTHR13510:SF44">
    <property type="entry name" value="RABENOSYN-5"/>
    <property type="match status" value="1"/>
</dbReference>
<organism evidence="7 8">
    <name type="scientific">Pythium oligandrum</name>
    <name type="common">Mycoparasitic fungus</name>
    <dbReference type="NCBI Taxonomy" id="41045"/>
    <lineage>
        <taxon>Eukaryota</taxon>
        <taxon>Sar</taxon>
        <taxon>Stramenopiles</taxon>
        <taxon>Oomycota</taxon>
        <taxon>Peronosporomycetes</taxon>
        <taxon>Pythiales</taxon>
        <taxon>Pythiaceae</taxon>
        <taxon>Pythium</taxon>
    </lineage>
</organism>
<evidence type="ECO:0000256" key="2">
    <source>
        <dbReference type="ARBA" id="ARBA00022771"/>
    </source>
</evidence>
<evidence type="ECO:0000256" key="1">
    <source>
        <dbReference type="ARBA" id="ARBA00022723"/>
    </source>
</evidence>
<dbReference type="InterPro" id="IPR011011">
    <property type="entry name" value="Znf_FYVE_PHD"/>
</dbReference>
<feature type="domain" description="FYVE-type" evidence="6">
    <location>
        <begin position="330"/>
        <end position="390"/>
    </location>
</feature>
<feature type="region of interest" description="Disordered" evidence="5">
    <location>
        <begin position="401"/>
        <end position="427"/>
    </location>
</feature>
<dbReference type="InterPro" id="IPR052727">
    <property type="entry name" value="Rab4/Rab5_effector"/>
</dbReference>
<dbReference type="InterPro" id="IPR017455">
    <property type="entry name" value="Znf_FYVE-rel"/>
</dbReference>
<accession>A0A8K1CEB7</accession>
<dbReference type="Proteomes" id="UP000794436">
    <property type="component" value="Unassembled WGS sequence"/>
</dbReference>
<dbReference type="InterPro" id="IPR013083">
    <property type="entry name" value="Znf_RING/FYVE/PHD"/>
</dbReference>
<reference evidence="7" key="1">
    <citation type="submission" date="2019-03" db="EMBL/GenBank/DDBJ databases">
        <title>Long read genome sequence of the mycoparasitic Pythium oligandrum ATCC 38472 isolated from sugarbeet rhizosphere.</title>
        <authorList>
            <person name="Gaulin E."/>
        </authorList>
    </citation>
    <scope>NUCLEOTIDE SEQUENCE</scope>
    <source>
        <strain evidence="7">ATCC 38472_TT</strain>
    </source>
</reference>
<evidence type="ECO:0000259" key="6">
    <source>
        <dbReference type="PROSITE" id="PS50178"/>
    </source>
</evidence>
<dbReference type="PROSITE" id="PS50178">
    <property type="entry name" value="ZF_FYVE"/>
    <property type="match status" value="1"/>
</dbReference>
<evidence type="ECO:0000256" key="4">
    <source>
        <dbReference type="PROSITE-ProRule" id="PRU00091"/>
    </source>
</evidence>
<evidence type="ECO:0000313" key="8">
    <source>
        <dbReference type="Proteomes" id="UP000794436"/>
    </source>
</evidence>
<comment type="caution">
    <text evidence="7">The sequence shown here is derived from an EMBL/GenBank/DDBJ whole genome shotgun (WGS) entry which is preliminary data.</text>
</comment>